<keyword evidence="2" id="KW-1185">Reference proteome</keyword>
<name>A0A1W5D5A9_9LECA</name>
<protein>
    <submittedName>
        <fullName evidence="1">Uncharacterized protein</fullName>
    </submittedName>
</protein>
<reference evidence="2" key="1">
    <citation type="submission" date="2017-03" db="EMBL/GenBank/DDBJ databases">
        <authorList>
            <person name="Sharma R."/>
            <person name="Thines M."/>
        </authorList>
    </citation>
    <scope>NUCLEOTIDE SEQUENCE [LARGE SCALE GENOMIC DNA]</scope>
</reference>
<organism evidence="1 2">
    <name type="scientific">Lasallia pustulata</name>
    <dbReference type="NCBI Taxonomy" id="136370"/>
    <lineage>
        <taxon>Eukaryota</taxon>
        <taxon>Fungi</taxon>
        <taxon>Dikarya</taxon>
        <taxon>Ascomycota</taxon>
        <taxon>Pezizomycotina</taxon>
        <taxon>Lecanoromycetes</taxon>
        <taxon>OSLEUM clade</taxon>
        <taxon>Umbilicariomycetidae</taxon>
        <taxon>Umbilicariales</taxon>
        <taxon>Umbilicariaceae</taxon>
        <taxon>Lasallia</taxon>
    </lineage>
</organism>
<accession>A0A1W5D5A9</accession>
<evidence type="ECO:0000313" key="1">
    <source>
        <dbReference type="EMBL" id="SLM38221.1"/>
    </source>
</evidence>
<proteinExistence type="predicted"/>
<dbReference type="EMBL" id="FWEW01002325">
    <property type="protein sequence ID" value="SLM38221.1"/>
    <property type="molecule type" value="Genomic_DNA"/>
</dbReference>
<dbReference type="Proteomes" id="UP000192927">
    <property type="component" value="Unassembled WGS sequence"/>
</dbReference>
<evidence type="ECO:0000313" key="2">
    <source>
        <dbReference type="Proteomes" id="UP000192927"/>
    </source>
</evidence>
<sequence length="71" mass="8487">MYNYLHDWNIFNMKMIEHFRARQDQINLARWKGLEPGMQRICRGWTMMTSVEVGGMRRTKGIEGVLKIWVG</sequence>
<dbReference type="AlphaFoldDB" id="A0A1W5D5A9"/>